<evidence type="ECO:0000313" key="3">
    <source>
        <dbReference type="EMBL" id="THU95176.1"/>
    </source>
</evidence>
<reference evidence="3 4" key="1">
    <citation type="journal article" date="2019" name="Nat. Ecol. Evol.">
        <title>Megaphylogeny resolves global patterns of mushroom evolution.</title>
        <authorList>
            <person name="Varga T."/>
            <person name="Krizsan K."/>
            <person name="Foldi C."/>
            <person name="Dima B."/>
            <person name="Sanchez-Garcia M."/>
            <person name="Sanchez-Ramirez S."/>
            <person name="Szollosi G.J."/>
            <person name="Szarkandi J.G."/>
            <person name="Papp V."/>
            <person name="Albert L."/>
            <person name="Andreopoulos W."/>
            <person name="Angelini C."/>
            <person name="Antonin V."/>
            <person name="Barry K.W."/>
            <person name="Bougher N.L."/>
            <person name="Buchanan P."/>
            <person name="Buyck B."/>
            <person name="Bense V."/>
            <person name="Catcheside P."/>
            <person name="Chovatia M."/>
            <person name="Cooper J."/>
            <person name="Damon W."/>
            <person name="Desjardin D."/>
            <person name="Finy P."/>
            <person name="Geml J."/>
            <person name="Haridas S."/>
            <person name="Hughes K."/>
            <person name="Justo A."/>
            <person name="Karasinski D."/>
            <person name="Kautmanova I."/>
            <person name="Kiss B."/>
            <person name="Kocsube S."/>
            <person name="Kotiranta H."/>
            <person name="LaButti K.M."/>
            <person name="Lechner B.E."/>
            <person name="Liimatainen K."/>
            <person name="Lipzen A."/>
            <person name="Lukacs Z."/>
            <person name="Mihaltcheva S."/>
            <person name="Morgado L.N."/>
            <person name="Niskanen T."/>
            <person name="Noordeloos M.E."/>
            <person name="Ohm R.A."/>
            <person name="Ortiz-Santana B."/>
            <person name="Ovrebo C."/>
            <person name="Racz N."/>
            <person name="Riley R."/>
            <person name="Savchenko A."/>
            <person name="Shiryaev A."/>
            <person name="Soop K."/>
            <person name="Spirin V."/>
            <person name="Szebenyi C."/>
            <person name="Tomsovsky M."/>
            <person name="Tulloss R.E."/>
            <person name="Uehling J."/>
            <person name="Grigoriev I.V."/>
            <person name="Vagvolgyi C."/>
            <person name="Papp T."/>
            <person name="Martin F.M."/>
            <person name="Miettinen O."/>
            <person name="Hibbett D.S."/>
            <person name="Nagy L.G."/>
        </authorList>
    </citation>
    <scope>NUCLEOTIDE SEQUENCE [LARGE SCALE GENOMIC DNA]</scope>
    <source>
        <strain evidence="3 4">CBS 962.96</strain>
    </source>
</reference>
<sequence>MELKNWGQHTHKKIEYEYQKSGPQHNETWTVIVRVDEQECGRGVAKNKRGAEEAAAEEALRVVQQQF</sequence>
<evidence type="ECO:0000259" key="2">
    <source>
        <dbReference type="PROSITE" id="PS50137"/>
    </source>
</evidence>
<proteinExistence type="predicted"/>
<keyword evidence="1" id="KW-0694">RNA-binding</keyword>
<dbReference type="AlphaFoldDB" id="A0A4S8LZK8"/>
<dbReference type="Proteomes" id="UP000297245">
    <property type="component" value="Unassembled WGS sequence"/>
</dbReference>
<organism evidence="3 4">
    <name type="scientific">Dendrothele bispora (strain CBS 962.96)</name>
    <dbReference type="NCBI Taxonomy" id="1314807"/>
    <lineage>
        <taxon>Eukaryota</taxon>
        <taxon>Fungi</taxon>
        <taxon>Dikarya</taxon>
        <taxon>Basidiomycota</taxon>
        <taxon>Agaricomycotina</taxon>
        <taxon>Agaricomycetes</taxon>
        <taxon>Agaricomycetidae</taxon>
        <taxon>Agaricales</taxon>
        <taxon>Agaricales incertae sedis</taxon>
        <taxon>Dendrothele</taxon>
    </lineage>
</organism>
<evidence type="ECO:0000256" key="1">
    <source>
        <dbReference type="PROSITE-ProRule" id="PRU00266"/>
    </source>
</evidence>
<dbReference type="EMBL" id="ML179206">
    <property type="protein sequence ID" value="THU95176.1"/>
    <property type="molecule type" value="Genomic_DNA"/>
</dbReference>
<protein>
    <recommendedName>
        <fullName evidence="2">DRBM domain-containing protein</fullName>
    </recommendedName>
</protein>
<dbReference type="SUPFAM" id="SSF54768">
    <property type="entry name" value="dsRNA-binding domain-like"/>
    <property type="match status" value="1"/>
</dbReference>
<dbReference type="OrthoDB" id="112668at2759"/>
<dbReference type="SMART" id="SM00358">
    <property type="entry name" value="DSRM"/>
    <property type="match status" value="1"/>
</dbReference>
<dbReference type="Gene3D" id="3.30.160.20">
    <property type="match status" value="1"/>
</dbReference>
<dbReference type="PROSITE" id="PS50137">
    <property type="entry name" value="DS_RBD"/>
    <property type="match status" value="1"/>
</dbReference>
<feature type="domain" description="DRBM" evidence="2">
    <location>
        <begin position="1"/>
        <end position="65"/>
    </location>
</feature>
<dbReference type="Pfam" id="PF00035">
    <property type="entry name" value="dsrm"/>
    <property type="match status" value="1"/>
</dbReference>
<accession>A0A4S8LZK8</accession>
<evidence type="ECO:0000313" key="4">
    <source>
        <dbReference type="Proteomes" id="UP000297245"/>
    </source>
</evidence>
<dbReference type="GO" id="GO:0003723">
    <property type="term" value="F:RNA binding"/>
    <property type="evidence" value="ECO:0007669"/>
    <property type="project" value="UniProtKB-UniRule"/>
</dbReference>
<dbReference type="InterPro" id="IPR014720">
    <property type="entry name" value="dsRBD_dom"/>
</dbReference>
<gene>
    <name evidence="3" type="ORF">K435DRAFT_859807</name>
</gene>
<keyword evidence="4" id="KW-1185">Reference proteome</keyword>
<name>A0A4S8LZK8_DENBC</name>